<dbReference type="EMBL" id="CAJNOK010019297">
    <property type="protein sequence ID" value="CAF1297117.1"/>
    <property type="molecule type" value="Genomic_DNA"/>
</dbReference>
<dbReference type="EMBL" id="CAJNOQ010005282">
    <property type="protein sequence ID" value="CAF1092811.1"/>
    <property type="molecule type" value="Genomic_DNA"/>
</dbReference>
<evidence type="ECO:0000313" key="7">
    <source>
        <dbReference type="Proteomes" id="UP000663829"/>
    </source>
</evidence>
<dbReference type="Proteomes" id="UP000677228">
    <property type="component" value="Unassembled WGS sequence"/>
</dbReference>
<gene>
    <name evidence="3" type="ORF">GPM918_LOCUS18348</name>
    <name evidence="4" type="ORF">OVA965_LOCUS28353</name>
    <name evidence="5" type="ORF">SRO942_LOCUS18344</name>
    <name evidence="6" type="ORF">TMI583_LOCUS29104</name>
</gene>
<comment type="caution">
    <text evidence="3">The sequence shown here is derived from an EMBL/GenBank/DDBJ whole genome shotgun (WGS) entry which is preliminary data.</text>
</comment>
<feature type="non-terminal residue" evidence="3">
    <location>
        <position position="1"/>
    </location>
</feature>
<dbReference type="GO" id="GO:0000209">
    <property type="term" value="P:protein polyubiquitination"/>
    <property type="evidence" value="ECO:0007669"/>
    <property type="project" value="TreeGrafter"/>
</dbReference>
<dbReference type="InterPro" id="IPR050952">
    <property type="entry name" value="TRIM-NHL_E3_ligases"/>
</dbReference>
<keyword evidence="7" id="KW-1185">Reference proteome</keyword>
<dbReference type="Gene3D" id="2.120.10.30">
    <property type="entry name" value="TolB, C-terminal domain"/>
    <property type="match status" value="2"/>
</dbReference>
<dbReference type="Proteomes" id="UP000663829">
    <property type="component" value="Unassembled WGS sequence"/>
</dbReference>
<dbReference type="PROSITE" id="PS51125">
    <property type="entry name" value="NHL"/>
    <property type="match status" value="2"/>
</dbReference>
<dbReference type="OrthoDB" id="10064100at2759"/>
<evidence type="ECO:0000256" key="1">
    <source>
        <dbReference type="ARBA" id="ARBA00022737"/>
    </source>
</evidence>
<dbReference type="CDD" id="cd05819">
    <property type="entry name" value="NHL"/>
    <property type="match status" value="1"/>
</dbReference>
<dbReference type="EMBL" id="CAJOBA010040871">
    <property type="protein sequence ID" value="CAF4102435.1"/>
    <property type="molecule type" value="Genomic_DNA"/>
</dbReference>
<dbReference type="EMBL" id="CAJOBC010005281">
    <property type="protein sequence ID" value="CAF3858201.1"/>
    <property type="molecule type" value="Genomic_DNA"/>
</dbReference>
<evidence type="ECO:0000313" key="3">
    <source>
        <dbReference type="EMBL" id="CAF1092811.1"/>
    </source>
</evidence>
<feature type="repeat" description="NHL" evidence="2">
    <location>
        <begin position="160"/>
        <end position="200"/>
    </location>
</feature>
<evidence type="ECO:0000313" key="5">
    <source>
        <dbReference type="EMBL" id="CAF3858201.1"/>
    </source>
</evidence>
<dbReference type="Proteomes" id="UP000681722">
    <property type="component" value="Unassembled WGS sequence"/>
</dbReference>
<dbReference type="GO" id="GO:0008270">
    <property type="term" value="F:zinc ion binding"/>
    <property type="evidence" value="ECO:0007669"/>
    <property type="project" value="UniProtKB-KW"/>
</dbReference>
<keyword evidence="1" id="KW-0677">Repeat</keyword>
<dbReference type="PANTHER" id="PTHR24104:SF25">
    <property type="entry name" value="PROTEIN LIN-41"/>
    <property type="match status" value="1"/>
</dbReference>
<sequence>KWNPDGITVAGDATGLAGSSMNLLNDPYDIAIGLKQNLIIADRGNNRLQLVHLSANSPTNKFSIILTNVSALNVFVDRMNNIYFYNTHCDCVQKLLHDSKVVKTVAIGMKRNDFSIPTGIYVDQRGNLYVSDVKNHRVLKWLPNTPADSGIVVAGGNGEGEAANQLYDPRGLFVDEFSNEKGAIYVVDSSNHRVQKWLPDAREGVTVAGGNGKGSKLNQLQFPAAVIVDPKTNLLLVSDNQNQRIVKWLPNAKQGELIAGSNVGEDNARGSEAKMLNWPIGIRFDLQWNLYVADTNNNRIQKFLFNKLSCE</sequence>
<dbReference type="GO" id="GO:0061630">
    <property type="term" value="F:ubiquitin protein ligase activity"/>
    <property type="evidence" value="ECO:0007669"/>
    <property type="project" value="TreeGrafter"/>
</dbReference>
<dbReference type="GO" id="GO:0043161">
    <property type="term" value="P:proteasome-mediated ubiquitin-dependent protein catabolic process"/>
    <property type="evidence" value="ECO:0007669"/>
    <property type="project" value="TreeGrafter"/>
</dbReference>
<evidence type="ECO:0000256" key="2">
    <source>
        <dbReference type="PROSITE-ProRule" id="PRU00504"/>
    </source>
</evidence>
<evidence type="ECO:0000313" key="6">
    <source>
        <dbReference type="EMBL" id="CAF4102435.1"/>
    </source>
</evidence>
<dbReference type="InterPro" id="IPR011042">
    <property type="entry name" value="6-blade_b-propeller_TolB-like"/>
</dbReference>
<reference evidence="3" key="1">
    <citation type="submission" date="2021-02" db="EMBL/GenBank/DDBJ databases">
        <authorList>
            <person name="Nowell W R."/>
        </authorList>
    </citation>
    <scope>NUCLEOTIDE SEQUENCE</scope>
</reference>
<protein>
    <recommendedName>
        <fullName evidence="8">NHL repeat-containing protein 2</fullName>
    </recommendedName>
</protein>
<proteinExistence type="predicted"/>
<dbReference type="Proteomes" id="UP000682733">
    <property type="component" value="Unassembled WGS sequence"/>
</dbReference>
<feature type="repeat" description="NHL" evidence="2">
    <location>
        <begin position="107"/>
        <end position="144"/>
    </location>
</feature>
<dbReference type="SUPFAM" id="SSF101898">
    <property type="entry name" value="NHL repeat"/>
    <property type="match status" value="1"/>
</dbReference>
<dbReference type="PANTHER" id="PTHR24104">
    <property type="entry name" value="E3 UBIQUITIN-PROTEIN LIGASE NHLRC1-RELATED"/>
    <property type="match status" value="1"/>
</dbReference>
<dbReference type="AlphaFoldDB" id="A0A814NGR2"/>
<dbReference type="Pfam" id="PF01436">
    <property type="entry name" value="NHL"/>
    <property type="match status" value="2"/>
</dbReference>
<dbReference type="InterPro" id="IPR001258">
    <property type="entry name" value="NHL_repeat"/>
</dbReference>
<name>A0A814NGR2_9BILA</name>
<evidence type="ECO:0008006" key="8">
    <source>
        <dbReference type="Google" id="ProtNLM"/>
    </source>
</evidence>
<accession>A0A814NGR2</accession>
<organism evidence="3 7">
    <name type="scientific">Didymodactylos carnosus</name>
    <dbReference type="NCBI Taxonomy" id="1234261"/>
    <lineage>
        <taxon>Eukaryota</taxon>
        <taxon>Metazoa</taxon>
        <taxon>Spiralia</taxon>
        <taxon>Gnathifera</taxon>
        <taxon>Rotifera</taxon>
        <taxon>Eurotatoria</taxon>
        <taxon>Bdelloidea</taxon>
        <taxon>Philodinida</taxon>
        <taxon>Philodinidae</taxon>
        <taxon>Didymodactylos</taxon>
    </lineage>
</organism>
<evidence type="ECO:0000313" key="4">
    <source>
        <dbReference type="EMBL" id="CAF1297117.1"/>
    </source>
</evidence>